<reference evidence="2 3" key="2">
    <citation type="submission" date="2018-06" db="EMBL/GenBank/DDBJ databases">
        <title>Metagenomic assembly of (sub)arctic Cyanobacteria and their associated microbiome from non-axenic cultures.</title>
        <authorList>
            <person name="Baurain D."/>
        </authorList>
    </citation>
    <scope>NUCLEOTIDE SEQUENCE [LARGE SCALE GENOMIC DNA]</scope>
    <source>
        <strain evidence="2">ULC027bin1</strain>
    </source>
</reference>
<keyword evidence="1" id="KW-0812">Transmembrane</keyword>
<accession>A0A2W4Z1V0</accession>
<feature type="transmembrane region" description="Helical" evidence="1">
    <location>
        <begin position="63"/>
        <end position="82"/>
    </location>
</feature>
<dbReference type="Proteomes" id="UP000249794">
    <property type="component" value="Unassembled WGS sequence"/>
</dbReference>
<dbReference type="Pfam" id="PF12263">
    <property type="entry name" value="DUF3611"/>
    <property type="match status" value="1"/>
</dbReference>
<name>A0A2W4Z1V0_9CYAN</name>
<evidence type="ECO:0008006" key="4">
    <source>
        <dbReference type="Google" id="ProtNLM"/>
    </source>
</evidence>
<organism evidence="2 3">
    <name type="scientific">Phormidesmis priestleyi</name>
    <dbReference type="NCBI Taxonomy" id="268141"/>
    <lineage>
        <taxon>Bacteria</taxon>
        <taxon>Bacillati</taxon>
        <taxon>Cyanobacteriota</taxon>
        <taxon>Cyanophyceae</taxon>
        <taxon>Leptolyngbyales</taxon>
        <taxon>Leptolyngbyaceae</taxon>
        <taxon>Phormidesmis</taxon>
    </lineage>
</organism>
<sequence>MTGELGYALPPAIRRIATNFRMIGWVSLWTQVVVGVISSLLFFVNALEPNTSISNASADLFQALGVLFIFVSAFWGFRYVRLGRRLRTSNPDLRPKPKDAAQAVRLGILISMLGMLLTIIGAEAMVAALWLRALRQVATFGGISQDSSAFINAADIAVVFSVINTMFAHFIGLTASLWLQYVVERQ</sequence>
<dbReference type="AlphaFoldDB" id="A0A2W4Z1V0"/>
<comment type="caution">
    <text evidence="2">The sequence shown here is derived from an EMBL/GenBank/DDBJ whole genome shotgun (WGS) entry which is preliminary data.</text>
</comment>
<evidence type="ECO:0000313" key="3">
    <source>
        <dbReference type="Proteomes" id="UP000249794"/>
    </source>
</evidence>
<keyword evidence="1" id="KW-1133">Transmembrane helix</keyword>
<dbReference type="EMBL" id="QBMP01000136">
    <property type="protein sequence ID" value="PZO52931.1"/>
    <property type="molecule type" value="Genomic_DNA"/>
</dbReference>
<dbReference type="PANTHER" id="PTHR34548">
    <property type="entry name" value="PROTEIN TIC 21, CHLOROPLASTIC"/>
    <property type="match status" value="1"/>
</dbReference>
<dbReference type="InterPro" id="IPR022051">
    <property type="entry name" value="DUF3611"/>
</dbReference>
<protein>
    <recommendedName>
        <fullName evidence="4">DUF3611 domain-containing protein</fullName>
    </recommendedName>
</protein>
<evidence type="ECO:0000313" key="2">
    <source>
        <dbReference type="EMBL" id="PZO52931.1"/>
    </source>
</evidence>
<gene>
    <name evidence="2" type="ORF">DCF15_13120</name>
</gene>
<dbReference type="PANTHER" id="PTHR34548:SF2">
    <property type="entry name" value="PROTEIN TIC 21, CHLOROPLASTIC"/>
    <property type="match status" value="1"/>
</dbReference>
<feature type="transmembrane region" description="Helical" evidence="1">
    <location>
        <begin position="150"/>
        <end position="179"/>
    </location>
</feature>
<evidence type="ECO:0000256" key="1">
    <source>
        <dbReference type="SAM" id="Phobius"/>
    </source>
</evidence>
<reference evidence="3" key="1">
    <citation type="submission" date="2018-04" db="EMBL/GenBank/DDBJ databases">
        <authorList>
            <person name="Cornet L."/>
        </authorList>
    </citation>
    <scope>NUCLEOTIDE SEQUENCE [LARGE SCALE GENOMIC DNA]</scope>
</reference>
<proteinExistence type="predicted"/>
<feature type="transmembrane region" description="Helical" evidence="1">
    <location>
        <begin position="103"/>
        <end position="130"/>
    </location>
</feature>
<keyword evidence="1" id="KW-0472">Membrane</keyword>
<feature type="transmembrane region" description="Helical" evidence="1">
    <location>
        <begin position="22"/>
        <end position="43"/>
    </location>
</feature>